<dbReference type="Pfam" id="PF11797">
    <property type="entry name" value="WxLIP_HBD"/>
    <property type="match status" value="1"/>
</dbReference>
<dbReference type="Pfam" id="PF06030">
    <property type="entry name" value="WxLIP_PGBD"/>
    <property type="match status" value="1"/>
</dbReference>
<accession>A0A069CTS2</accession>
<feature type="domain" description="WxL Interacting Protein host binding" evidence="3">
    <location>
        <begin position="169"/>
        <end position="304"/>
    </location>
</feature>
<organism evidence="4 5">
    <name type="scientific">Weissella oryzae (strain DSM 25784 / JCM 18191 / LMG 30913 / SG25)</name>
    <dbReference type="NCBI Taxonomy" id="1329250"/>
    <lineage>
        <taxon>Bacteria</taxon>
        <taxon>Bacillati</taxon>
        <taxon>Bacillota</taxon>
        <taxon>Bacilli</taxon>
        <taxon>Lactobacillales</taxon>
        <taxon>Lactobacillaceae</taxon>
        <taxon>Weissella</taxon>
    </lineage>
</organism>
<dbReference type="EMBL" id="DF820489">
    <property type="protein sequence ID" value="GAK30884.1"/>
    <property type="molecule type" value="Genomic_DNA"/>
</dbReference>
<reference evidence="5" key="1">
    <citation type="journal article" date="2014" name="Genome Announc.">
        <title>Draft genome sequence of Weissella oryzae SG25T, isolated from fermented rice grains.</title>
        <authorList>
            <person name="Tanizawa Y."/>
            <person name="Fujisawa T."/>
            <person name="Mochizuki T."/>
            <person name="Kaminuma E."/>
            <person name="Suzuki Y."/>
            <person name="Nakamura Y."/>
            <person name="Tohno M."/>
        </authorList>
    </citation>
    <scope>NUCLEOTIDE SEQUENCE [LARGE SCALE GENOMIC DNA]</scope>
    <source>
        <strain evidence="5">DSM 25784 / JCM 18191 / LMG 30913 / SG25</strain>
    </source>
</reference>
<feature type="transmembrane region" description="Helical" evidence="1">
    <location>
        <begin position="315"/>
        <end position="336"/>
    </location>
</feature>
<dbReference type="eggNOG" id="COG4072">
    <property type="taxonomic scope" value="Bacteria"/>
</dbReference>
<name>A0A069CTS2_WEIOS</name>
<dbReference type="Proteomes" id="UP000030643">
    <property type="component" value="Unassembled WGS sequence"/>
</dbReference>
<dbReference type="OrthoDB" id="2148359at2"/>
<evidence type="ECO:0000313" key="4">
    <source>
        <dbReference type="EMBL" id="GAK30884.1"/>
    </source>
</evidence>
<keyword evidence="1" id="KW-1133">Transmembrane helix</keyword>
<keyword evidence="1" id="KW-0472">Membrane</keyword>
<proteinExistence type="predicted"/>
<dbReference type="InterPro" id="IPR010317">
    <property type="entry name" value="WxLIP_PGBD"/>
</dbReference>
<gene>
    <name evidence="4" type="ORF">WOSG25_060020</name>
</gene>
<keyword evidence="5" id="KW-1185">Reference proteome</keyword>
<dbReference type="InterPro" id="IPR021759">
    <property type="entry name" value="WxLIP_HBD"/>
</dbReference>
<dbReference type="RefSeq" id="WP_052348540.1">
    <property type="nucleotide sequence ID" value="NZ_DF820489.1"/>
</dbReference>
<dbReference type="STRING" id="1329250.WOSG25_060020"/>
<evidence type="ECO:0000259" key="2">
    <source>
        <dbReference type="Pfam" id="PF06030"/>
    </source>
</evidence>
<sequence>MTKNLKKYVLFGILSLVTFLGLLLKTTSLVHAEDVKFSVTPIYPSNQIDSAAGYYKLKVTPGMEEQVQLAIQNTDNKKIRLKITPNAAITNDNGNIDYSNSTKKPDKTLQYPLNKLFSGAQTITVDANSKKIVSFTLKAPQETFSGQILGGFYVTQLDKQTNTPLQKDKAVGITNQISYVTGIQLTSSDTMPAPELKLNQVQAGLRNGHTALLANLQNVKANTIGEVKIKTEVRRADQKKVLFKSSNSDMSIAPNSNFNYSIGLQDQAIQAGKYHLDMTVDSNKGKWHFSKDFTITAKDAKYYNGKAVGQTNPNWLLYSLIALLILIIIGLIILLFRRRNKDNSTNN</sequence>
<dbReference type="AlphaFoldDB" id="A0A069CTS2"/>
<evidence type="ECO:0000259" key="3">
    <source>
        <dbReference type="Pfam" id="PF11797"/>
    </source>
</evidence>
<protein>
    <submittedName>
        <fullName evidence="4">Uncharacterized protein</fullName>
    </submittedName>
</protein>
<evidence type="ECO:0000313" key="5">
    <source>
        <dbReference type="Proteomes" id="UP000030643"/>
    </source>
</evidence>
<keyword evidence="1" id="KW-0812">Transmembrane</keyword>
<feature type="domain" description="WxL Interacting Protein peptidoglycan binding" evidence="2">
    <location>
        <begin position="37"/>
        <end position="155"/>
    </location>
</feature>
<evidence type="ECO:0000256" key="1">
    <source>
        <dbReference type="SAM" id="Phobius"/>
    </source>
</evidence>